<evidence type="ECO:0000313" key="1">
    <source>
        <dbReference type="EMBL" id="KAJ0097724.1"/>
    </source>
</evidence>
<reference evidence="2" key="1">
    <citation type="journal article" date="2023" name="G3 (Bethesda)">
        <title>Genome assembly and association tests identify interacting loci associated with vigor, precocity, and sex in interspecific pistachio rootstocks.</title>
        <authorList>
            <person name="Palmer W."/>
            <person name="Jacygrad E."/>
            <person name="Sagayaradj S."/>
            <person name="Cavanaugh K."/>
            <person name="Han R."/>
            <person name="Bertier L."/>
            <person name="Beede B."/>
            <person name="Kafkas S."/>
            <person name="Golino D."/>
            <person name="Preece J."/>
            <person name="Michelmore R."/>
        </authorList>
    </citation>
    <scope>NUCLEOTIDE SEQUENCE [LARGE SCALE GENOMIC DNA]</scope>
</reference>
<organism evidence="1 2">
    <name type="scientific">Pistacia atlantica</name>
    <dbReference type="NCBI Taxonomy" id="434234"/>
    <lineage>
        <taxon>Eukaryota</taxon>
        <taxon>Viridiplantae</taxon>
        <taxon>Streptophyta</taxon>
        <taxon>Embryophyta</taxon>
        <taxon>Tracheophyta</taxon>
        <taxon>Spermatophyta</taxon>
        <taxon>Magnoliopsida</taxon>
        <taxon>eudicotyledons</taxon>
        <taxon>Gunneridae</taxon>
        <taxon>Pentapetalae</taxon>
        <taxon>rosids</taxon>
        <taxon>malvids</taxon>
        <taxon>Sapindales</taxon>
        <taxon>Anacardiaceae</taxon>
        <taxon>Pistacia</taxon>
    </lineage>
</organism>
<dbReference type="EMBL" id="CM047901">
    <property type="protein sequence ID" value="KAJ0097724.1"/>
    <property type="molecule type" value="Genomic_DNA"/>
</dbReference>
<proteinExistence type="predicted"/>
<keyword evidence="2" id="KW-1185">Reference proteome</keyword>
<dbReference type="Proteomes" id="UP001164250">
    <property type="component" value="Chromosome 5"/>
</dbReference>
<accession>A0ACC1BFI6</accession>
<sequence>MAKIFSTTASDQLWCQGVNNSSTSSDVPCGVVSLSGGLELPKFRGCFASSLFQLLPSRLNYILFAFLDWAVASCSPCPSGLVFTLPPASYVSLLGLSILNSDAEIKDFVDNASTFFPIYTGFGLGESIISNLALKYKKKAWFAMTKDFSKDMMVLYDFDKAPAPVAIQPTYNERNIFYGPFEG</sequence>
<protein>
    <submittedName>
        <fullName evidence="1">Uncharacterized protein</fullName>
    </submittedName>
</protein>
<name>A0ACC1BFI6_9ROSI</name>
<evidence type="ECO:0000313" key="2">
    <source>
        <dbReference type="Proteomes" id="UP001164250"/>
    </source>
</evidence>
<comment type="caution">
    <text evidence="1">The sequence shown here is derived from an EMBL/GenBank/DDBJ whole genome shotgun (WGS) entry which is preliminary data.</text>
</comment>
<gene>
    <name evidence="1" type="ORF">Patl1_28182</name>
</gene>